<proteinExistence type="inferred from homology"/>
<dbReference type="Pfam" id="PF02770">
    <property type="entry name" value="Acyl-CoA_dh_M"/>
    <property type="match status" value="1"/>
</dbReference>
<feature type="domain" description="Acyl-CoA dehydrogenase/oxidase C-terminal" evidence="6">
    <location>
        <begin position="273"/>
        <end position="436"/>
    </location>
</feature>
<gene>
    <name evidence="9" type="ORF">H7F53_01810</name>
</gene>
<dbReference type="InterPro" id="IPR037069">
    <property type="entry name" value="AcylCoA_DH/ox_N_sf"/>
</dbReference>
<dbReference type="RefSeq" id="WP_185677744.1">
    <property type="nucleotide sequence ID" value="NZ_JACLAX010000001.1"/>
</dbReference>
<dbReference type="Gene3D" id="2.40.110.10">
    <property type="entry name" value="Butyryl-CoA Dehydrogenase, subunit A, domain 2"/>
    <property type="match status" value="1"/>
</dbReference>
<dbReference type="InterPro" id="IPR013786">
    <property type="entry name" value="AcylCoA_DH/ox_N"/>
</dbReference>
<dbReference type="AlphaFoldDB" id="A0A7X1FVR0"/>
<dbReference type="InterPro" id="IPR006089">
    <property type="entry name" value="Acyl-CoA_DH_CS"/>
</dbReference>
<protein>
    <submittedName>
        <fullName evidence="9">Acyl-CoA dehydrogenase family protein</fullName>
    </submittedName>
</protein>
<keyword evidence="5" id="KW-0560">Oxidoreductase</keyword>
<evidence type="ECO:0000313" key="10">
    <source>
        <dbReference type="Proteomes" id="UP000551327"/>
    </source>
</evidence>
<feature type="domain" description="Acyl-CoA dehydrogenase/oxidase N-terminal" evidence="8">
    <location>
        <begin position="39"/>
        <end position="155"/>
    </location>
</feature>
<dbReference type="Pfam" id="PF02771">
    <property type="entry name" value="Acyl-CoA_dh_N"/>
    <property type="match status" value="1"/>
</dbReference>
<dbReference type="Pfam" id="PF00441">
    <property type="entry name" value="Acyl-CoA_dh_1"/>
    <property type="match status" value="1"/>
</dbReference>
<evidence type="ECO:0000259" key="8">
    <source>
        <dbReference type="Pfam" id="PF02771"/>
    </source>
</evidence>
<evidence type="ECO:0000313" key="9">
    <source>
        <dbReference type="EMBL" id="MBC2667879.1"/>
    </source>
</evidence>
<keyword evidence="10" id="KW-1185">Reference proteome</keyword>
<comment type="caution">
    <text evidence="9">The sequence shown here is derived from an EMBL/GenBank/DDBJ whole genome shotgun (WGS) entry which is preliminary data.</text>
</comment>
<dbReference type="InterPro" id="IPR052166">
    <property type="entry name" value="Diverse_Acyl-CoA_DH"/>
</dbReference>
<keyword evidence="3 5" id="KW-0285">Flavoprotein</keyword>
<dbReference type="InterPro" id="IPR009100">
    <property type="entry name" value="AcylCoA_DH/oxidase_NM_dom_sf"/>
</dbReference>
<organism evidence="9 10">
    <name type="scientific">Novosphingobium piscinae</name>
    <dbReference type="NCBI Taxonomy" id="1507448"/>
    <lineage>
        <taxon>Bacteria</taxon>
        <taxon>Pseudomonadati</taxon>
        <taxon>Pseudomonadota</taxon>
        <taxon>Alphaproteobacteria</taxon>
        <taxon>Sphingomonadales</taxon>
        <taxon>Sphingomonadaceae</taxon>
        <taxon>Novosphingobium</taxon>
    </lineage>
</organism>
<dbReference type="Gene3D" id="1.20.140.10">
    <property type="entry name" value="Butyryl-CoA Dehydrogenase, subunit A, domain 3"/>
    <property type="match status" value="1"/>
</dbReference>
<dbReference type="InterPro" id="IPR006091">
    <property type="entry name" value="Acyl-CoA_Oxase/DH_mid-dom"/>
</dbReference>
<keyword evidence="4 5" id="KW-0274">FAD</keyword>
<dbReference type="PANTHER" id="PTHR42803">
    <property type="entry name" value="ACYL-COA DEHYDROGENASE"/>
    <property type="match status" value="1"/>
</dbReference>
<dbReference type="InterPro" id="IPR036250">
    <property type="entry name" value="AcylCo_DH-like_C"/>
</dbReference>
<evidence type="ECO:0000259" key="7">
    <source>
        <dbReference type="Pfam" id="PF02770"/>
    </source>
</evidence>
<dbReference type="Gene3D" id="1.10.540.10">
    <property type="entry name" value="Acyl-CoA dehydrogenase/oxidase, N-terminal domain"/>
    <property type="match status" value="1"/>
</dbReference>
<evidence type="ECO:0000256" key="2">
    <source>
        <dbReference type="ARBA" id="ARBA00009347"/>
    </source>
</evidence>
<dbReference type="SUPFAM" id="SSF56645">
    <property type="entry name" value="Acyl-CoA dehydrogenase NM domain-like"/>
    <property type="match status" value="1"/>
</dbReference>
<sequence>MDTSYAGQAAALRRHLEILPLRDRAAQLAPELVEPGLADMLLDQAARFARDVLEPLAPDLDRGAVTVEGGRVRTSAAYREAWQSFAAMGWLGMAAPAPHGQGLPLPFVTACEELFNRGSAAFTMLATPGRTGATLLLECAAPALREQWVPHLLDGSWAATICISEPDAGSDVGRIRTRARADGDRWLVSGEKCWISFGDHDLASRIGHLMLARSLDAPGARGLSLFLVPSTHTDGSPNGVRLHRVEEKLGLHGSPTCVLGFAEAEAQLIGPEGRGLQQMFRMMLLMRLSCGPQGSGVASAALDTAWGYARDRRQGGRPDQPPLPLVAHADVQRQLLAMMARVELARGLNLITALVMELADRTAEPAEREELLALVQFLLPLVKDGGAWAAFDVASGALQVLGGAGYTSEWPVERHLRDARVFPVFEGTTGIQAIDLVHRRLWKDRASGITAFLAMARADSADCPELSAALDRLERTVRALRDWESDPRNAEAGATAFLDLCTACAHGWVAARIQRLAGDDDTGTSMAAAAQFHLAELDAHSARMAQLATLGADRLTPLARAAGLTP</sequence>
<evidence type="ECO:0000259" key="6">
    <source>
        <dbReference type="Pfam" id="PF00441"/>
    </source>
</evidence>
<dbReference type="GO" id="GO:0050660">
    <property type="term" value="F:flavin adenine dinucleotide binding"/>
    <property type="evidence" value="ECO:0007669"/>
    <property type="project" value="InterPro"/>
</dbReference>
<dbReference type="PANTHER" id="PTHR42803:SF1">
    <property type="entry name" value="BROAD-SPECIFICITY LINEAR ACYL-COA DEHYDROGENASE FADE5"/>
    <property type="match status" value="1"/>
</dbReference>
<dbReference type="InterPro" id="IPR046373">
    <property type="entry name" value="Acyl-CoA_Oxase/DH_mid-dom_sf"/>
</dbReference>
<reference evidence="9 10" key="1">
    <citation type="submission" date="2020-08" db="EMBL/GenBank/DDBJ databases">
        <title>The genome sequence of type strain Novosphingobium piscinae KCTC 42194.</title>
        <authorList>
            <person name="Liu Y."/>
        </authorList>
    </citation>
    <scope>NUCLEOTIDE SEQUENCE [LARGE SCALE GENOMIC DNA]</scope>
    <source>
        <strain evidence="9 10">KCTC 42194</strain>
    </source>
</reference>
<comment type="similarity">
    <text evidence="2 5">Belongs to the acyl-CoA dehydrogenase family.</text>
</comment>
<evidence type="ECO:0000256" key="3">
    <source>
        <dbReference type="ARBA" id="ARBA00022630"/>
    </source>
</evidence>
<feature type="domain" description="Acyl-CoA oxidase/dehydrogenase middle" evidence="7">
    <location>
        <begin position="161"/>
        <end position="261"/>
    </location>
</feature>
<dbReference type="PROSITE" id="PS00073">
    <property type="entry name" value="ACYL_COA_DH_2"/>
    <property type="match status" value="1"/>
</dbReference>
<evidence type="ECO:0000256" key="1">
    <source>
        <dbReference type="ARBA" id="ARBA00001974"/>
    </source>
</evidence>
<dbReference type="GO" id="GO:0003995">
    <property type="term" value="F:acyl-CoA dehydrogenase activity"/>
    <property type="evidence" value="ECO:0007669"/>
    <property type="project" value="InterPro"/>
</dbReference>
<comment type="cofactor">
    <cofactor evidence="1 5">
        <name>FAD</name>
        <dbReference type="ChEBI" id="CHEBI:57692"/>
    </cofactor>
</comment>
<dbReference type="SUPFAM" id="SSF47203">
    <property type="entry name" value="Acyl-CoA dehydrogenase C-terminal domain-like"/>
    <property type="match status" value="1"/>
</dbReference>
<dbReference type="InterPro" id="IPR009075">
    <property type="entry name" value="AcylCo_DH/oxidase_C"/>
</dbReference>
<dbReference type="EMBL" id="JACLAX010000001">
    <property type="protein sequence ID" value="MBC2667879.1"/>
    <property type="molecule type" value="Genomic_DNA"/>
</dbReference>
<accession>A0A7X1FVR0</accession>
<evidence type="ECO:0000256" key="4">
    <source>
        <dbReference type="ARBA" id="ARBA00022827"/>
    </source>
</evidence>
<dbReference type="Proteomes" id="UP000551327">
    <property type="component" value="Unassembled WGS sequence"/>
</dbReference>
<name>A0A7X1FVR0_9SPHN</name>
<evidence type="ECO:0000256" key="5">
    <source>
        <dbReference type="RuleBase" id="RU362125"/>
    </source>
</evidence>